<accession>A0A8K0TP77</accession>
<keyword evidence="3" id="KW-1185">Reference proteome</keyword>
<proteinExistence type="predicted"/>
<name>A0A8K0TP77_9PEZI</name>
<dbReference type="EMBL" id="JAGPXD010000001">
    <property type="protein sequence ID" value="KAH7375908.1"/>
    <property type="molecule type" value="Genomic_DNA"/>
</dbReference>
<gene>
    <name evidence="2" type="ORF">B0T11DRAFT_14806</name>
</gene>
<dbReference type="Proteomes" id="UP000813385">
    <property type="component" value="Unassembled WGS sequence"/>
</dbReference>
<dbReference type="AlphaFoldDB" id="A0A8K0TP77"/>
<protein>
    <submittedName>
        <fullName evidence="2">Uncharacterized protein</fullName>
    </submittedName>
</protein>
<evidence type="ECO:0000256" key="1">
    <source>
        <dbReference type="SAM" id="MobiDB-lite"/>
    </source>
</evidence>
<evidence type="ECO:0000313" key="2">
    <source>
        <dbReference type="EMBL" id="KAH7375908.1"/>
    </source>
</evidence>
<reference evidence="2" key="1">
    <citation type="journal article" date="2021" name="Nat. Commun.">
        <title>Genetic determinants of endophytism in the Arabidopsis root mycobiome.</title>
        <authorList>
            <person name="Mesny F."/>
            <person name="Miyauchi S."/>
            <person name="Thiergart T."/>
            <person name="Pickel B."/>
            <person name="Atanasova L."/>
            <person name="Karlsson M."/>
            <person name="Huettel B."/>
            <person name="Barry K.W."/>
            <person name="Haridas S."/>
            <person name="Chen C."/>
            <person name="Bauer D."/>
            <person name="Andreopoulos W."/>
            <person name="Pangilinan J."/>
            <person name="LaButti K."/>
            <person name="Riley R."/>
            <person name="Lipzen A."/>
            <person name="Clum A."/>
            <person name="Drula E."/>
            <person name="Henrissat B."/>
            <person name="Kohler A."/>
            <person name="Grigoriev I.V."/>
            <person name="Martin F.M."/>
            <person name="Hacquard S."/>
        </authorList>
    </citation>
    <scope>NUCLEOTIDE SEQUENCE</scope>
    <source>
        <strain evidence="2">MPI-CAGE-AT-0016</strain>
    </source>
</reference>
<comment type="caution">
    <text evidence="2">The sequence shown here is derived from an EMBL/GenBank/DDBJ whole genome shotgun (WGS) entry which is preliminary data.</text>
</comment>
<organism evidence="2 3">
    <name type="scientific">Plectosphaerella cucumerina</name>
    <dbReference type="NCBI Taxonomy" id="40658"/>
    <lineage>
        <taxon>Eukaryota</taxon>
        <taxon>Fungi</taxon>
        <taxon>Dikarya</taxon>
        <taxon>Ascomycota</taxon>
        <taxon>Pezizomycotina</taxon>
        <taxon>Sordariomycetes</taxon>
        <taxon>Hypocreomycetidae</taxon>
        <taxon>Glomerellales</taxon>
        <taxon>Plectosphaerellaceae</taxon>
        <taxon>Plectosphaerella</taxon>
    </lineage>
</organism>
<evidence type="ECO:0000313" key="3">
    <source>
        <dbReference type="Proteomes" id="UP000813385"/>
    </source>
</evidence>
<feature type="compositionally biased region" description="Polar residues" evidence="1">
    <location>
        <begin position="91"/>
        <end position="100"/>
    </location>
</feature>
<feature type="region of interest" description="Disordered" evidence="1">
    <location>
        <begin position="80"/>
        <end position="100"/>
    </location>
</feature>
<sequence length="209" mass="21943">MGATELDRHWRWRLHLRSDPSPLTAPRTPSPPFRLLGQGLLLCAETTIAPDPGVLRLLIGSAKEGNPLPATGQDILWPDGRSTGARMTNHPGGTSTSAREQCAQESTQALTSLDTAPVTQARAPEYLQRLQRPPSAPSRGTLPQVVHKNPTPSPFLRPGLAGCTLGKSNLGGTTKGSAKAGLVGCSGSPSLGTSWYVDQGGNLLVALDM</sequence>